<comment type="subunit">
    <text evidence="8">DNA polymerase III contains a core (composed of alpha, epsilon and theta chains) that associates with a tau subunit. This core dimerizes to form the POLIII' complex. PolIII' associates with the gamma complex (composed of gamma, delta, delta', psi and chi chains) and with the beta chain to form the complete DNA polymerase III complex.</text>
</comment>
<dbReference type="EC" id="2.7.7.7" evidence="8"/>
<reference evidence="12 13" key="1">
    <citation type="submission" date="2019-03" db="EMBL/GenBank/DDBJ databases">
        <title>Genomic Encyclopedia of Archaeal and Bacterial Type Strains, Phase II (KMG-II): from individual species to whole genera.</title>
        <authorList>
            <person name="Goeker M."/>
        </authorList>
    </citation>
    <scope>NUCLEOTIDE SEQUENCE [LARGE SCALE GENOMIC DNA]</scope>
    <source>
        <strain evidence="12 13">ATCC 700618</strain>
    </source>
</reference>
<evidence type="ECO:0000256" key="7">
    <source>
        <dbReference type="ARBA" id="ARBA00049244"/>
    </source>
</evidence>
<keyword evidence="13" id="KW-1185">Reference proteome</keyword>
<dbReference type="AlphaFoldDB" id="A0A4R6IF01"/>
<keyword evidence="6 8" id="KW-0239">DNA-directed DNA polymerase</keyword>
<name>A0A4R6IF01_9MOLU</name>
<keyword evidence="4" id="KW-0862">Zinc</keyword>
<evidence type="ECO:0000256" key="10">
    <source>
        <dbReference type="SAM" id="MobiDB-lite"/>
    </source>
</evidence>
<dbReference type="OrthoDB" id="9810148at2"/>
<keyword evidence="9" id="KW-0175">Coiled coil</keyword>
<comment type="catalytic activity">
    <reaction evidence="7 8">
        <text>DNA(n) + a 2'-deoxyribonucleoside 5'-triphosphate = DNA(n+1) + diphosphate</text>
        <dbReference type="Rhea" id="RHEA:22508"/>
        <dbReference type="Rhea" id="RHEA-COMP:17339"/>
        <dbReference type="Rhea" id="RHEA-COMP:17340"/>
        <dbReference type="ChEBI" id="CHEBI:33019"/>
        <dbReference type="ChEBI" id="CHEBI:61560"/>
        <dbReference type="ChEBI" id="CHEBI:173112"/>
        <dbReference type="EC" id="2.7.7.7"/>
    </reaction>
</comment>
<dbReference type="InterPro" id="IPR001270">
    <property type="entry name" value="ClpA/B"/>
</dbReference>
<dbReference type="NCBIfam" id="TIGR02397">
    <property type="entry name" value="dnaX_nterm"/>
    <property type="match status" value="1"/>
</dbReference>
<feature type="region of interest" description="Disordered" evidence="10">
    <location>
        <begin position="413"/>
        <end position="434"/>
    </location>
</feature>
<dbReference type="EMBL" id="SNWN01000011">
    <property type="protein sequence ID" value="TDO20346.1"/>
    <property type="molecule type" value="Genomic_DNA"/>
</dbReference>
<keyword evidence="8" id="KW-0235">DNA replication</keyword>
<comment type="similarity">
    <text evidence="1 8">Belongs to the DnaX/STICHEL family.</text>
</comment>
<dbReference type="InterPro" id="IPR050238">
    <property type="entry name" value="DNA_Rep/Repair_Clamp_Loader"/>
</dbReference>
<evidence type="ECO:0000313" key="12">
    <source>
        <dbReference type="EMBL" id="TDO20346.1"/>
    </source>
</evidence>
<dbReference type="InterPro" id="IPR045085">
    <property type="entry name" value="HLD_clamp_pol_III_gamma_tau"/>
</dbReference>
<organism evidence="12 13">
    <name type="scientific">Mycoplasma testudineum</name>
    <dbReference type="NCBI Taxonomy" id="244584"/>
    <lineage>
        <taxon>Bacteria</taxon>
        <taxon>Bacillati</taxon>
        <taxon>Mycoplasmatota</taxon>
        <taxon>Mollicutes</taxon>
        <taxon>Mycoplasmataceae</taxon>
        <taxon>Mycoplasma</taxon>
    </lineage>
</organism>
<evidence type="ECO:0000256" key="1">
    <source>
        <dbReference type="ARBA" id="ARBA00006360"/>
    </source>
</evidence>
<evidence type="ECO:0000256" key="3">
    <source>
        <dbReference type="ARBA" id="ARBA00022741"/>
    </source>
</evidence>
<gene>
    <name evidence="8" type="primary">dnaX</name>
    <name evidence="12" type="ORF">EI74_0423</name>
</gene>
<evidence type="ECO:0000256" key="9">
    <source>
        <dbReference type="SAM" id="Coils"/>
    </source>
</evidence>
<dbReference type="RefSeq" id="WP_094254589.1">
    <property type="nucleotide sequence ID" value="NZ_NNCE01000003.1"/>
</dbReference>
<dbReference type="InterPro" id="IPR027417">
    <property type="entry name" value="P-loop_NTPase"/>
</dbReference>
<dbReference type="InterPro" id="IPR012763">
    <property type="entry name" value="DNA_pol_III_sug/sutau_N"/>
</dbReference>
<dbReference type="InterPro" id="IPR003593">
    <property type="entry name" value="AAA+_ATPase"/>
</dbReference>
<dbReference type="PANTHER" id="PTHR11669">
    <property type="entry name" value="REPLICATION FACTOR C / DNA POLYMERASE III GAMMA-TAU SUBUNIT"/>
    <property type="match status" value="1"/>
</dbReference>
<comment type="caution">
    <text evidence="12">The sequence shown here is derived from an EMBL/GenBank/DDBJ whole genome shotgun (WGS) entry which is preliminary data.</text>
</comment>
<accession>A0A4R6IF01</accession>
<dbReference type="SMART" id="SM00382">
    <property type="entry name" value="AAA"/>
    <property type="match status" value="1"/>
</dbReference>
<feature type="domain" description="AAA+ ATPase" evidence="11">
    <location>
        <begin position="37"/>
        <end position="185"/>
    </location>
</feature>
<evidence type="ECO:0000256" key="4">
    <source>
        <dbReference type="ARBA" id="ARBA00022833"/>
    </source>
</evidence>
<proteinExistence type="inferred from homology"/>
<evidence type="ECO:0000256" key="2">
    <source>
        <dbReference type="ARBA" id="ARBA00022723"/>
    </source>
</evidence>
<dbReference type="GO" id="GO:0006261">
    <property type="term" value="P:DNA-templated DNA replication"/>
    <property type="evidence" value="ECO:0007669"/>
    <property type="project" value="TreeGrafter"/>
</dbReference>
<dbReference type="GO" id="GO:0005524">
    <property type="term" value="F:ATP binding"/>
    <property type="evidence" value="ECO:0007669"/>
    <property type="project" value="UniProtKB-KW"/>
</dbReference>
<evidence type="ECO:0000256" key="5">
    <source>
        <dbReference type="ARBA" id="ARBA00022840"/>
    </source>
</evidence>
<dbReference type="PANTHER" id="PTHR11669:SF0">
    <property type="entry name" value="PROTEIN STICHEL-LIKE 2"/>
    <property type="match status" value="1"/>
</dbReference>
<dbReference type="CDD" id="cd00009">
    <property type="entry name" value="AAA"/>
    <property type="match status" value="1"/>
</dbReference>
<protein>
    <recommendedName>
        <fullName evidence="8">DNA polymerase III subunit gamma/tau</fullName>
        <ecNumber evidence="8">2.7.7.7</ecNumber>
    </recommendedName>
</protein>
<dbReference type="GO" id="GO:0046872">
    <property type="term" value="F:metal ion binding"/>
    <property type="evidence" value="ECO:0007669"/>
    <property type="project" value="UniProtKB-KW"/>
</dbReference>
<dbReference type="Gene3D" id="1.10.8.60">
    <property type="match status" value="1"/>
</dbReference>
<dbReference type="GO" id="GO:0009360">
    <property type="term" value="C:DNA polymerase III complex"/>
    <property type="evidence" value="ECO:0007669"/>
    <property type="project" value="InterPro"/>
</dbReference>
<sequence>MSYKTLYRTYRPQRFDEIKGQDHIVTTLKNILTQDKLVHGYLFNGPHGTGKTSVAKVFANAINCVHSENDLEPCKSCIARINQNLDIMEIDAASNNGADDIRKLNESAQLSPLQGNYKIFIIDEVHMLSKSAFNAFLKTLEEPPKHAIFILATTEPHKIPNTILSRVQRLNFKRITNEIIFEHLKRILSIEKIAFDEEALVAVTRLANGSLRDAFSIAEQAGIYGNNNITTTALANAFGIVSTANIITLLNNAANNISQAIIMLKKFSEDGADPEQLLVNIVNVIKDYILISKMNSDKYTSLLRKEDKSKIVFNLSHSYKILKLAMETLEYFHNSKMPFELLEILLIQIHNELGNIDISIDNIKETIKKEKAEISKNIDLELSHSGELTTSNKSKSKISSAMTDILNFDNDTSKDKKDESILENDDSNEFDILPTTTSTIQFPIETTEIIVPSAKPKKTDVLQNSANFISNLNEEKDVIDTQEQLISTNEFSTDTMNSQLVEKESEVEEDSQNSFNLDLFKTEEQPITKKVNIEELINDSNEFLQKRKMAELENLREKIDKTTLNSVTEEITLTMDIEQQPKTNDKENDEIIDVNDDADIINLDTVKEIITSDIYTLEEIANYVRQAYPSLEKSREKVKFSNLKSFMKNERFKPIVESMLESLFITSGQNFVILSSNHDETVYRINERKDDPRMIDLIYAIFGSYKQVVAITKSLFNEFKIYWIDNKTQIMSLPVTQTIEAPKPIKTGKTLLMKSLGDLFNKK</sequence>
<dbReference type="Pfam" id="PF13177">
    <property type="entry name" value="DNA_pol3_delta2"/>
    <property type="match status" value="1"/>
</dbReference>
<dbReference type="SUPFAM" id="SSF52540">
    <property type="entry name" value="P-loop containing nucleoside triphosphate hydrolases"/>
    <property type="match status" value="1"/>
</dbReference>
<keyword evidence="8" id="KW-0808">Transferase</keyword>
<dbReference type="GO" id="GO:0003887">
    <property type="term" value="F:DNA-directed DNA polymerase activity"/>
    <property type="evidence" value="ECO:0007669"/>
    <property type="project" value="UniProtKB-KW"/>
</dbReference>
<keyword evidence="2" id="KW-0479">Metal-binding</keyword>
<evidence type="ECO:0000256" key="6">
    <source>
        <dbReference type="ARBA" id="ARBA00022932"/>
    </source>
</evidence>
<dbReference type="Pfam" id="PF22608">
    <property type="entry name" value="DNAX_ATPase_lid"/>
    <property type="match status" value="1"/>
</dbReference>
<keyword evidence="8" id="KW-0548">Nucleotidyltransferase</keyword>
<dbReference type="CDD" id="cd18137">
    <property type="entry name" value="HLD_clamp_pol_III_gamma_tau"/>
    <property type="match status" value="1"/>
</dbReference>
<evidence type="ECO:0000256" key="8">
    <source>
        <dbReference type="RuleBase" id="RU364063"/>
    </source>
</evidence>
<feature type="coiled-coil region" evidence="9">
    <location>
        <begin position="533"/>
        <end position="565"/>
    </location>
</feature>
<evidence type="ECO:0000313" key="13">
    <source>
        <dbReference type="Proteomes" id="UP000295518"/>
    </source>
</evidence>
<evidence type="ECO:0000259" key="11">
    <source>
        <dbReference type="SMART" id="SM00382"/>
    </source>
</evidence>
<dbReference type="Gene3D" id="3.40.50.300">
    <property type="entry name" value="P-loop containing nucleotide triphosphate hydrolases"/>
    <property type="match status" value="1"/>
</dbReference>
<dbReference type="NCBIfam" id="NF004046">
    <property type="entry name" value="PRK05563.1"/>
    <property type="match status" value="1"/>
</dbReference>
<comment type="function">
    <text evidence="8">DNA polymerase III is a complex, multichain enzyme responsible for most of the replicative synthesis in bacteria. This DNA polymerase also exhibits 3' to 5' exonuclease activity.</text>
</comment>
<dbReference type="Proteomes" id="UP000295518">
    <property type="component" value="Unassembled WGS sequence"/>
</dbReference>
<keyword evidence="5 8" id="KW-0067">ATP-binding</keyword>
<keyword evidence="3 8" id="KW-0547">Nucleotide-binding</keyword>
<dbReference type="PRINTS" id="PR00300">
    <property type="entry name" value="CLPPROTEASEA"/>
</dbReference>